<dbReference type="EMBL" id="HBUF01038916">
    <property type="protein sequence ID" value="CAG6617459.1"/>
    <property type="molecule type" value="Transcribed_RNA"/>
</dbReference>
<accession>A0A8D8M4F7</accession>
<evidence type="ECO:0000256" key="1">
    <source>
        <dbReference type="SAM" id="Phobius"/>
    </source>
</evidence>
<dbReference type="EMBL" id="HBUF01346477">
    <property type="protein sequence ID" value="CAG6709854.1"/>
    <property type="molecule type" value="Transcribed_RNA"/>
</dbReference>
<dbReference type="EMBL" id="HBUF01264661">
    <property type="protein sequence ID" value="CAG6683828.1"/>
    <property type="molecule type" value="Transcribed_RNA"/>
</dbReference>
<dbReference type="EMBL" id="HBUF01264657">
    <property type="protein sequence ID" value="CAG6683810.1"/>
    <property type="molecule type" value="Transcribed_RNA"/>
</dbReference>
<dbReference type="EMBL" id="HBUF01346478">
    <property type="protein sequence ID" value="CAG6709858.1"/>
    <property type="molecule type" value="Transcribed_RNA"/>
</dbReference>
<proteinExistence type="predicted"/>
<feature type="transmembrane region" description="Helical" evidence="1">
    <location>
        <begin position="15"/>
        <end position="33"/>
    </location>
</feature>
<dbReference type="EMBL" id="HBUF01264659">
    <property type="protein sequence ID" value="CAG6683819.1"/>
    <property type="molecule type" value="Transcribed_RNA"/>
</dbReference>
<sequence length="107" mass="12729">MMVLPLPRMLYRKDLRWWLVVTLCMEVPLWWFCRWGKDRVFMGSCWTLPLASLFYRTTTFVSLPGARSTASTKVILHYGITLSKNMLTRRRIQPMGSRMERDTLAPW</sequence>
<keyword evidence="1" id="KW-0812">Transmembrane</keyword>
<organism evidence="2">
    <name type="scientific">Cacopsylla melanoneura</name>
    <dbReference type="NCBI Taxonomy" id="428564"/>
    <lineage>
        <taxon>Eukaryota</taxon>
        <taxon>Metazoa</taxon>
        <taxon>Ecdysozoa</taxon>
        <taxon>Arthropoda</taxon>
        <taxon>Hexapoda</taxon>
        <taxon>Insecta</taxon>
        <taxon>Pterygota</taxon>
        <taxon>Neoptera</taxon>
        <taxon>Paraneoptera</taxon>
        <taxon>Hemiptera</taxon>
        <taxon>Sternorrhyncha</taxon>
        <taxon>Psylloidea</taxon>
        <taxon>Psyllidae</taxon>
        <taxon>Psyllinae</taxon>
        <taxon>Cacopsylla</taxon>
    </lineage>
</organism>
<dbReference type="EMBL" id="HBUF01264658">
    <property type="protein sequence ID" value="CAG6683815.1"/>
    <property type="molecule type" value="Transcribed_RNA"/>
</dbReference>
<keyword evidence="1" id="KW-1133">Transmembrane helix</keyword>
<dbReference type="EMBL" id="HBUF01038917">
    <property type="protein sequence ID" value="CAG6617462.1"/>
    <property type="molecule type" value="Transcribed_RNA"/>
</dbReference>
<protein>
    <submittedName>
        <fullName evidence="2">Uncharacterized protein</fullName>
    </submittedName>
</protein>
<dbReference type="AlphaFoldDB" id="A0A8D8M4F7"/>
<name>A0A8D8M4F7_9HEMI</name>
<dbReference type="EMBL" id="HBUF01264656">
    <property type="protein sequence ID" value="CAG6683806.1"/>
    <property type="molecule type" value="Transcribed_RNA"/>
</dbReference>
<evidence type="ECO:0000313" key="2">
    <source>
        <dbReference type="EMBL" id="CAG6617462.1"/>
    </source>
</evidence>
<keyword evidence="1" id="KW-0472">Membrane</keyword>
<reference evidence="2" key="1">
    <citation type="submission" date="2021-05" db="EMBL/GenBank/DDBJ databases">
        <authorList>
            <person name="Alioto T."/>
            <person name="Alioto T."/>
            <person name="Gomez Garrido J."/>
        </authorList>
    </citation>
    <scope>NUCLEOTIDE SEQUENCE</scope>
</reference>